<proteinExistence type="predicted"/>
<dbReference type="RefSeq" id="WP_190014010.1">
    <property type="nucleotide sequence ID" value="NZ_FQZV01000003.1"/>
</dbReference>
<keyword evidence="2" id="KW-1185">Reference proteome</keyword>
<evidence type="ECO:0000313" key="1">
    <source>
        <dbReference type="EMBL" id="SHI56041.1"/>
    </source>
</evidence>
<protein>
    <submittedName>
        <fullName evidence="1">Uncharacterized protein</fullName>
    </submittedName>
</protein>
<organism evidence="1 2">
    <name type="scientific">Geosporobacter subterraneus DSM 17957</name>
    <dbReference type="NCBI Taxonomy" id="1121919"/>
    <lineage>
        <taxon>Bacteria</taxon>
        <taxon>Bacillati</taxon>
        <taxon>Bacillota</taxon>
        <taxon>Clostridia</taxon>
        <taxon>Peptostreptococcales</taxon>
        <taxon>Thermotaleaceae</taxon>
        <taxon>Geosporobacter</taxon>
    </lineage>
</organism>
<dbReference type="EMBL" id="FQZV01000003">
    <property type="protein sequence ID" value="SHI56041.1"/>
    <property type="molecule type" value="Genomic_DNA"/>
</dbReference>
<accession>A0A1M6C5G6</accession>
<gene>
    <name evidence="1" type="ORF">SAMN02745975_00160</name>
</gene>
<dbReference type="Proteomes" id="UP000184536">
    <property type="component" value="Unassembled WGS sequence"/>
</dbReference>
<sequence>MSVFVFKVRLAVLRDFVDRLNTNQVQFIMKKTMLKQYAQDLNLKLTEKMVLELLL</sequence>
<reference evidence="2" key="1">
    <citation type="submission" date="2016-11" db="EMBL/GenBank/DDBJ databases">
        <authorList>
            <person name="Varghese N."/>
            <person name="Submissions S."/>
        </authorList>
    </citation>
    <scope>NUCLEOTIDE SEQUENCE [LARGE SCALE GENOMIC DNA]</scope>
    <source>
        <strain evidence="2">DSM 17957</strain>
    </source>
</reference>
<dbReference type="STRING" id="1121919.SAMN02745975_00160"/>
<name>A0A1M6C5G6_9FIRM</name>
<dbReference type="AlphaFoldDB" id="A0A1M6C5G6"/>
<evidence type="ECO:0000313" key="2">
    <source>
        <dbReference type="Proteomes" id="UP000184536"/>
    </source>
</evidence>